<feature type="transmembrane region" description="Helical" evidence="5">
    <location>
        <begin position="114"/>
        <end position="136"/>
    </location>
</feature>
<organism evidence="7 8">
    <name type="scientific">Potamilus streckersoni</name>
    <dbReference type="NCBI Taxonomy" id="2493646"/>
    <lineage>
        <taxon>Eukaryota</taxon>
        <taxon>Metazoa</taxon>
        <taxon>Spiralia</taxon>
        <taxon>Lophotrochozoa</taxon>
        <taxon>Mollusca</taxon>
        <taxon>Bivalvia</taxon>
        <taxon>Autobranchia</taxon>
        <taxon>Heteroconchia</taxon>
        <taxon>Palaeoheterodonta</taxon>
        <taxon>Unionida</taxon>
        <taxon>Unionoidea</taxon>
        <taxon>Unionidae</taxon>
        <taxon>Ambleminae</taxon>
        <taxon>Lampsilini</taxon>
        <taxon>Potamilus</taxon>
    </lineage>
</organism>
<reference evidence="7" key="1">
    <citation type="journal article" date="2021" name="Genome Biol. Evol.">
        <title>A High-Quality Reference Genome for a Parasitic Bivalve with Doubly Uniparental Inheritance (Bivalvia: Unionida).</title>
        <authorList>
            <person name="Smith C.H."/>
        </authorList>
    </citation>
    <scope>NUCLEOTIDE SEQUENCE</scope>
    <source>
        <strain evidence="7">CHS0354</strain>
    </source>
</reference>
<feature type="transmembrane region" description="Helical" evidence="5">
    <location>
        <begin position="211"/>
        <end position="234"/>
    </location>
</feature>
<dbReference type="PANTHER" id="PTHR46641">
    <property type="entry name" value="FMRFAMIDE RECEPTOR-RELATED"/>
    <property type="match status" value="1"/>
</dbReference>
<keyword evidence="3 5" id="KW-1133">Transmembrane helix</keyword>
<dbReference type="PRINTS" id="PR00237">
    <property type="entry name" value="GPCRRHODOPSN"/>
</dbReference>
<dbReference type="Proteomes" id="UP001195483">
    <property type="component" value="Unassembled WGS sequence"/>
</dbReference>
<evidence type="ECO:0000256" key="4">
    <source>
        <dbReference type="ARBA" id="ARBA00023136"/>
    </source>
</evidence>
<gene>
    <name evidence="7" type="ORF">CHS0354_004779</name>
</gene>
<dbReference type="InterPro" id="IPR052954">
    <property type="entry name" value="GPCR-Ligand_Int"/>
</dbReference>
<evidence type="ECO:0000256" key="3">
    <source>
        <dbReference type="ARBA" id="ARBA00022989"/>
    </source>
</evidence>
<dbReference type="PROSITE" id="PS50262">
    <property type="entry name" value="G_PROTEIN_RECEP_F1_2"/>
    <property type="match status" value="1"/>
</dbReference>
<evidence type="ECO:0000256" key="1">
    <source>
        <dbReference type="ARBA" id="ARBA00004370"/>
    </source>
</evidence>
<reference evidence="7" key="3">
    <citation type="submission" date="2023-05" db="EMBL/GenBank/DDBJ databases">
        <authorList>
            <person name="Smith C.H."/>
        </authorList>
    </citation>
    <scope>NUCLEOTIDE SEQUENCE</scope>
    <source>
        <strain evidence="7">CHS0354</strain>
        <tissue evidence="7">Mantle</tissue>
    </source>
</reference>
<keyword evidence="4 5" id="KW-0472">Membrane</keyword>
<comment type="caution">
    <text evidence="7">The sequence shown here is derived from an EMBL/GenBank/DDBJ whole genome shotgun (WGS) entry which is preliminary data.</text>
</comment>
<dbReference type="GO" id="GO:0016020">
    <property type="term" value="C:membrane"/>
    <property type="evidence" value="ECO:0007669"/>
    <property type="project" value="UniProtKB-SubCell"/>
</dbReference>
<dbReference type="InterPro" id="IPR017452">
    <property type="entry name" value="GPCR_Rhodpsn_7TM"/>
</dbReference>
<proteinExistence type="predicted"/>
<dbReference type="Gene3D" id="1.20.1070.10">
    <property type="entry name" value="Rhodopsin 7-helix transmembrane proteins"/>
    <property type="match status" value="1"/>
</dbReference>
<dbReference type="EMBL" id="JAEAOA010000353">
    <property type="protein sequence ID" value="KAK3608122.1"/>
    <property type="molecule type" value="Genomic_DNA"/>
</dbReference>
<keyword evidence="8" id="KW-1185">Reference proteome</keyword>
<name>A0AAE0TCZ7_9BIVA</name>
<evidence type="ECO:0000256" key="5">
    <source>
        <dbReference type="SAM" id="Phobius"/>
    </source>
</evidence>
<feature type="transmembrane region" description="Helical" evidence="5">
    <location>
        <begin position="30"/>
        <end position="52"/>
    </location>
</feature>
<evidence type="ECO:0000256" key="2">
    <source>
        <dbReference type="ARBA" id="ARBA00022692"/>
    </source>
</evidence>
<feature type="transmembrane region" description="Helical" evidence="5">
    <location>
        <begin position="64"/>
        <end position="83"/>
    </location>
</feature>
<comment type="subcellular location">
    <subcellularLocation>
        <location evidence="1">Membrane</location>
    </subcellularLocation>
</comment>
<feature type="transmembrane region" description="Helical" evidence="5">
    <location>
        <begin position="176"/>
        <end position="199"/>
    </location>
</feature>
<feature type="domain" description="G-protein coupled receptors family 1 profile" evidence="6">
    <location>
        <begin position="95"/>
        <end position="235"/>
    </location>
</feature>
<dbReference type="AlphaFoldDB" id="A0AAE0TCZ7"/>
<dbReference type="Pfam" id="PF00001">
    <property type="entry name" value="7tm_1"/>
    <property type="match status" value="1"/>
</dbReference>
<accession>A0AAE0TCZ7</accession>
<dbReference type="SUPFAM" id="SSF81321">
    <property type="entry name" value="Family A G protein-coupled receptor-like"/>
    <property type="match status" value="1"/>
</dbReference>
<evidence type="ECO:0000313" key="7">
    <source>
        <dbReference type="EMBL" id="KAK3608122.1"/>
    </source>
</evidence>
<sequence>MTNTTESIINGDFDGNDRTLVEISQLIRNISLPLIVIIGLLGNTVSLIVFSFSGLKSRSSSKFLSSLALTDNVILISILLSWIDDIIQYKSTTICSFRSEYRSLMEGITWVDTALTLVIPVTIIAIMNTRVVWVVIKFHRTRKQFRASNFVGQRKQKESPGTRTSSHSQLRVTRTLLLVSTTFVVLNLPSHLFKLYITVSQKTGGERSPTYAIYLIQEITQVLFYASFSGNFFLYTLSGKQFKGALCELIKSTNSRKRPDKCFGQNLKDLRMKQDLLHNTELKERYLKTLHIERDETESVLTISKAAHQ</sequence>
<reference evidence="7" key="2">
    <citation type="journal article" date="2021" name="Genome Biol. Evol.">
        <title>Developing a high-quality reference genome for a parasitic bivalve with doubly uniparental inheritance (Bivalvia: Unionida).</title>
        <authorList>
            <person name="Smith C.H."/>
        </authorList>
    </citation>
    <scope>NUCLEOTIDE SEQUENCE</scope>
    <source>
        <strain evidence="7">CHS0354</strain>
        <tissue evidence="7">Mantle</tissue>
    </source>
</reference>
<keyword evidence="2 5" id="KW-0812">Transmembrane</keyword>
<evidence type="ECO:0000259" key="6">
    <source>
        <dbReference type="PROSITE" id="PS50262"/>
    </source>
</evidence>
<protein>
    <recommendedName>
        <fullName evidence="6">G-protein coupled receptors family 1 profile domain-containing protein</fullName>
    </recommendedName>
</protein>
<dbReference type="GO" id="GO:0004930">
    <property type="term" value="F:G protein-coupled receptor activity"/>
    <property type="evidence" value="ECO:0007669"/>
    <property type="project" value="InterPro"/>
</dbReference>
<evidence type="ECO:0000313" key="8">
    <source>
        <dbReference type="Proteomes" id="UP001195483"/>
    </source>
</evidence>
<dbReference type="InterPro" id="IPR000276">
    <property type="entry name" value="GPCR_Rhodpsn"/>
</dbReference>